<evidence type="ECO:0000256" key="1">
    <source>
        <dbReference type="SAM" id="Phobius"/>
    </source>
</evidence>
<keyword evidence="1" id="KW-1133">Transmembrane helix</keyword>
<evidence type="ECO:0000313" key="3">
    <source>
        <dbReference type="Proteomes" id="UP001596413"/>
    </source>
</evidence>
<dbReference type="EMBL" id="JBHSZO010000031">
    <property type="protein sequence ID" value="MFC7220218.1"/>
    <property type="molecule type" value="Genomic_DNA"/>
</dbReference>
<gene>
    <name evidence="2" type="ORF">ACFQLX_18920</name>
</gene>
<keyword evidence="3" id="KW-1185">Reference proteome</keyword>
<organism evidence="2 3">
    <name type="scientific">Streptomyces polyrhachis</name>
    <dbReference type="NCBI Taxonomy" id="1282885"/>
    <lineage>
        <taxon>Bacteria</taxon>
        <taxon>Bacillati</taxon>
        <taxon>Actinomycetota</taxon>
        <taxon>Actinomycetes</taxon>
        <taxon>Kitasatosporales</taxon>
        <taxon>Streptomycetaceae</taxon>
        <taxon>Streptomyces</taxon>
    </lineage>
</organism>
<accession>A0ABW2GL38</accession>
<keyword evidence="1" id="KW-0812">Transmembrane</keyword>
<reference evidence="3" key="1">
    <citation type="journal article" date="2019" name="Int. J. Syst. Evol. Microbiol.">
        <title>The Global Catalogue of Microorganisms (GCM) 10K type strain sequencing project: providing services to taxonomists for standard genome sequencing and annotation.</title>
        <authorList>
            <consortium name="The Broad Institute Genomics Platform"/>
            <consortium name="The Broad Institute Genome Sequencing Center for Infectious Disease"/>
            <person name="Wu L."/>
            <person name="Ma J."/>
        </authorList>
    </citation>
    <scope>NUCLEOTIDE SEQUENCE [LARGE SCALE GENOMIC DNA]</scope>
    <source>
        <strain evidence="3">CGMCC 1.13681</strain>
    </source>
</reference>
<evidence type="ECO:0008006" key="4">
    <source>
        <dbReference type="Google" id="ProtNLM"/>
    </source>
</evidence>
<sequence length="440" mass="46559">MKSRSLEAGWIGSRLRTARGAALALGVLVFLAAFLAAAFPRAMDTYQDTALRDAVERSSPEQRSLVATVDHRLPGRPGESPAWAPLAPQDQEQAVRDILAGVHAPARITAADVSYGVRSSAELTATDPWLPRPGSQDPRFQLDARADLGEHTEPVAGALPRGEAEKNLGEVLFQAAVTEATARALRIRVGSELHFTRITPDKRPPTVTVRITGIVRPLRAKSDFWTMDPLLAAPRLTDMPVAPGSPGLPPRIWRGALLLPPESGPSLFAELGAEFLPEGNTEPQVYWQLPFDTRSLAGRDAELLRKELVRVLDGPGLEDLRAKVSENLEVKSGLPPVLETYTRLRAAVVPVVAVAAFGVGTTGAVVVLMSGGLSLVRREAELRLLRSRGGSLKGIAGRLALETAAAALPAAAAGLALAVALLPDGRLLPALLAVAALAAL</sequence>
<feature type="non-terminal residue" evidence="2">
    <location>
        <position position="440"/>
    </location>
</feature>
<feature type="transmembrane region" description="Helical" evidence="1">
    <location>
        <begin position="347"/>
        <end position="376"/>
    </location>
</feature>
<name>A0ABW2GL38_9ACTN</name>
<protein>
    <recommendedName>
        <fullName evidence="4">ABC transporter permease</fullName>
    </recommendedName>
</protein>
<comment type="caution">
    <text evidence="2">The sequence shown here is derived from an EMBL/GenBank/DDBJ whole genome shotgun (WGS) entry which is preliminary data.</text>
</comment>
<feature type="transmembrane region" description="Helical" evidence="1">
    <location>
        <begin position="397"/>
        <end position="422"/>
    </location>
</feature>
<dbReference type="Proteomes" id="UP001596413">
    <property type="component" value="Unassembled WGS sequence"/>
</dbReference>
<proteinExistence type="predicted"/>
<evidence type="ECO:0000313" key="2">
    <source>
        <dbReference type="EMBL" id="MFC7220218.1"/>
    </source>
</evidence>
<keyword evidence="1" id="KW-0472">Membrane</keyword>